<proteinExistence type="predicted"/>
<name>A0A1F7X3G1_9BACT</name>
<accession>A0A1F7X3G1</accession>
<protein>
    <submittedName>
        <fullName evidence="1">Uncharacterized protein</fullName>
    </submittedName>
</protein>
<evidence type="ECO:0000313" key="1">
    <source>
        <dbReference type="EMBL" id="OGM08845.1"/>
    </source>
</evidence>
<dbReference type="EMBL" id="MGFQ01000035">
    <property type="protein sequence ID" value="OGM08845.1"/>
    <property type="molecule type" value="Genomic_DNA"/>
</dbReference>
<organism evidence="1 2">
    <name type="scientific">Candidatus Woesebacteria bacterium RBG_13_36_22</name>
    <dbReference type="NCBI Taxonomy" id="1802478"/>
    <lineage>
        <taxon>Bacteria</taxon>
        <taxon>Candidatus Woeseibacteriota</taxon>
    </lineage>
</organism>
<reference evidence="1 2" key="1">
    <citation type="journal article" date="2016" name="Nat. Commun.">
        <title>Thousands of microbial genomes shed light on interconnected biogeochemical processes in an aquifer system.</title>
        <authorList>
            <person name="Anantharaman K."/>
            <person name="Brown C.T."/>
            <person name="Hug L.A."/>
            <person name="Sharon I."/>
            <person name="Castelle C.J."/>
            <person name="Probst A.J."/>
            <person name="Thomas B.C."/>
            <person name="Singh A."/>
            <person name="Wilkins M.J."/>
            <person name="Karaoz U."/>
            <person name="Brodie E.L."/>
            <person name="Williams K.H."/>
            <person name="Hubbard S.S."/>
            <person name="Banfield J.F."/>
        </authorList>
    </citation>
    <scope>NUCLEOTIDE SEQUENCE [LARGE SCALE GENOMIC DNA]</scope>
</reference>
<evidence type="ECO:0000313" key="2">
    <source>
        <dbReference type="Proteomes" id="UP000176939"/>
    </source>
</evidence>
<dbReference type="Proteomes" id="UP000176939">
    <property type="component" value="Unassembled WGS sequence"/>
</dbReference>
<sequence length="67" mass="7790">MQEYLLKIIKATKGFKKGKQFIGFERLSVLPNHYITINEDNIEKTIPKKNCKVLATSIVKREKNNIL</sequence>
<dbReference type="AlphaFoldDB" id="A0A1F7X3G1"/>
<comment type="caution">
    <text evidence="1">The sequence shown here is derived from an EMBL/GenBank/DDBJ whole genome shotgun (WGS) entry which is preliminary data.</text>
</comment>
<gene>
    <name evidence="1" type="ORF">A2Z67_02450</name>
</gene>